<feature type="compositionally biased region" description="Polar residues" evidence="1">
    <location>
        <begin position="139"/>
        <end position="154"/>
    </location>
</feature>
<accession>A0A9W9XJ05</accession>
<reference evidence="2" key="2">
    <citation type="journal article" date="2023" name="IMA Fungus">
        <title>Comparative genomic study of the Penicillium genus elucidates a diverse pangenome and 15 lateral gene transfer events.</title>
        <authorList>
            <person name="Petersen C."/>
            <person name="Sorensen T."/>
            <person name="Nielsen M.R."/>
            <person name="Sondergaard T.E."/>
            <person name="Sorensen J.L."/>
            <person name="Fitzpatrick D.A."/>
            <person name="Frisvad J.C."/>
            <person name="Nielsen K.L."/>
        </authorList>
    </citation>
    <scope>NUCLEOTIDE SEQUENCE</scope>
    <source>
        <strain evidence="2">IBT 29495</strain>
    </source>
</reference>
<gene>
    <name evidence="2" type="ORF">N7463_009901</name>
</gene>
<feature type="region of interest" description="Disordered" evidence="1">
    <location>
        <begin position="1"/>
        <end position="178"/>
    </location>
</feature>
<organism evidence="2 3">
    <name type="scientific">Penicillium fimorum</name>
    <dbReference type="NCBI Taxonomy" id="1882269"/>
    <lineage>
        <taxon>Eukaryota</taxon>
        <taxon>Fungi</taxon>
        <taxon>Dikarya</taxon>
        <taxon>Ascomycota</taxon>
        <taxon>Pezizomycotina</taxon>
        <taxon>Eurotiomycetes</taxon>
        <taxon>Eurotiomycetidae</taxon>
        <taxon>Eurotiales</taxon>
        <taxon>Aspergillaceae</taxon>
        <taxon>Penicillium</taxon>
    </lineage>
</organism>
<comment type="caution">
    <text evidence="2">The sequence shown here is derived from an EMBL/GenBank/DDBJ whole genome shotgun (WGS) entry which is preliminary data.</text>
</comment>
<evidence type="ECO:0000256" key="1">
    <source>
        <dbReference type="SAM" id="MobiDB-lite"/>
    </source>
</evidence>
<evidence type="ECO:0000313" key="2">
    <source>
        <dbReference type="EMBL" id="KAJ5493814.1"/>
    </source>
</evidence>
<feature type="compositionally biased region" description="Polar residues" evidence="1">
    <location>
        <begin position="120"/>
        <end position="131"/>
    </location>
</feature>
<feature type="compositionally biased region" description="Polar residues" evidence="1">
    <location>
        <begin position="20"/>
        <end position="45"/>
    </location>
</feature>
<reference evidence="2" key="1">
    <citation type="submission" date="2022-12" db="EMBL/GenBank/DDBJ databases">
        <authorList>
            <person name="Petersen C."/>
        </authorList>
    </citation>
    <scope>NUCLEOTIDE SEQUENCE</scope>
    <source>
        <strain evidence="2">IBT 29495</strain>
    </source>
</reference>
<dbReference type="OrthoDB" id="5383057at2759"/>
<feature type="compositionally biased region" description="Low complexity" evidence="1">
    <location>
        <begin position="94"/>
        <end position="103"/>
    </location>
</feature>
<dbReference type="AlphaFoldDB" id="A0A9W9XJ05"/>
<dbReference type="Proteomes" id="UP001149954">
    <property type="component" value="Unassembled WGS sequence"/>
</dbReference>
<dbReference type="EMBL" id="JAPWDS010000006">
    <property type="protein sequence ID" value="KAJ5493814.1"/>
    <property type="molecule type" value="Genomic_DNA"/>
</dbReference>
<sequence length="178" mass="18878">MIRLPPSPSANRGAAAMGVSGNQSTVKNTNTCASIKLPSTPSGYQRQDHHEEQKYPQCVVGQGNFPGIHLDNSGYSGGSTAAKKEMGIKAGEYSSASGSSGHSQQNDVASVERGGLPSDNAKNVSFNSKFGSSEDPSRESINQFQRSNAGSAYSSGHPEQKRVDDQNQYEQLESDQHA</sequence>
<protein>
    <submittedName>
        <fullName evidence="2">Uncharacterized protein</fullName>
    </submittedName>
</protein>
<keyword evidence="3" id="KW-1185">Reference proteome</keyword>
<proteinExistence type="predicted"/>
<name>A0A9W9XJ05_9EURO</name>
<evidence type="ECO:0000313" key="3">
    <source>
        <dbReference type="Proteomes" id="UP001149954"/>
    </source>
</evidence>